<dbReference type="GO" id="GO:0046872">
    <property type="term" value="F:metal ion binding"/>
    <property type="evidence" value="ECO:0007669"/>
    <property type="project" value="UniProtKB-KW"/>
</dbReference>
<keyword evidence="4 12" id="KW-0227">DNA damage</keyword>
<dbReference type="InterPro" id="IPR004036">
    <property type="entry name" value="Endonuclease-III-like_CS2"/>
</dbReference>
<evidence type="ECO:0000256" key="11">
    <source>
        <dbReference type="ARBA" id="ARBA00023295"/>
    </source>
</evidence>
<dbReference type="Pfam" id="PF10576">
    <property type="entry name" value="EndIII_4Fe-2S"/>
    <property type="match status" value="1"/>
</dbReference>
<dbReference type="AlphaFoldDB" id="A0A517ZA36"/>
<dbReference type="SMART" id="SM00478">
    <property type="entry name" value="ENDO3c"/>
    <property type="match status" value="1"/>
</dbReference>
<evidence type="ECO:0000256" key="1">
    <source>
        <dbReference type="ARBA" id="ARBA00008343"/>
    </source>
</evidence>
<dbReference type="InterPro" id="IPR011257">
    <property type="entry name" value="DNA_glycosylase"/>
</dbReference>
<evidence type="ECO:0000259" key="13">
    <source>
        <dbReference type="SMART" id="SM00478"/>
    </source>
</evidence>
<accession>A0A517ZA36</accession>
<keyword evidence="15" id="KW-1185">Reference proteome</keyword>
<dbReference type="Gene3D" id="1.10.1670.10">
    <property type="entry name" value="Helix-hairpin-Helix base-excision DNA repair enzymes (C-terminal)"/>
    <property type="match status" value="1"/>
</dbReference>
<feature type="domain" description="HhH-GPD" evidence="13">
    <location>
        <begin position="44"/>
        <end position="192"/>
    </location>
</feature>
<dbReference type="InterPro" id="IPR004035">
    <property type="entry name" value="Endouclease-III_FeS-bd_BS"/>
</dbReference>
<dbReference type="PANTHER" id="PTHR10359:SF18">
    <property type="entry name" value="ENDONUCLEASE III"/>
    <property type="match status" value="1"/>
</dbReference>
<dbReference type="GO" id="GO:0003677">
    <property type="term" value="F:DNA binding"/>
    <property type="evidence" value="ECO:0007669"/>
    <property type="project" value="UniProtKB-UniRule"/>
</dbReference>
<dbReference type="PANTHER" id="PTHR10359">
    <property type="entry name" value="A/G-SPECIFIC ADENINE GLYCOSYLASE/ENDONUCLEASE III"/>
    <property type="match status" value="1"/>
</dbReference>
<keyword evidence="11 12" id="KW-0326">Glycosidase</keyword>
<dbReference type="OrthoDB" id="9800977at2"/>
<evidence type="ECO:0000256" key="12">
    <source>
        <dbReference type="HAMAP-Rule" id="MF_00942"/>
    </source>
</evidence>
<dbReference type="GO" id="GO:0006285">
    <property type="term" value="P:base-excision repair, AP site formation"/>
    <property type="evidence" value="ECO:0007669"/>
    <property type="project" value="TreeGrafter"/>
</dbReference>
<dbReference type="CDD" id="cd00056">
    <property type="entry name" value="ENDO3c"/>
    <property type="match status" value="1"/>
</dbReference>
<dbReference type="Proteomes" id="UP000320496">
    <property type="component" value="Chromosome"/>
</dbReference>
<dbReference type="HAMAP" id="MF_00942">
    <property type="entry name" value="Nth"/>
    <property type="match status" value="1"/>
</dbReference>
<dbReference type="InterPro" id="IPR005759">
    <property type="entry name" value="Nth"/>
</dbReference>
<dbReference type="NCBIfam" id="TIGR01083">
    <property type="entry name" value="nth"/>
    <property type="match status" value="1"/>
</dbReference>
<dbReference type="EMBL" id="CP036275">
    <property type="protein sequence ID" value="QDU39269.1"/>
    <property type="molecule type" value="Genomic_DNA"/>
</dbReference>
<protein>
    <recommendedName>
        <fullName evidence="12">Endonuclease III</fullName>
        <ecNumber evidence="12">4.2.99.18</ecNumber>
    </recommendedName>
    <alternativeName>
        <fullName evidence="12">DNA-(apurinic or apyrimidinic site) lyase</fullName>
    </alternativeName>
</protein>
<evidence type="ECO:0000256" key="8">
    <source>
        <dbReference type="ARBA" id="ARBA00023125"/>
    </source>
</evidence>
<evidence type="ECO:0000313" key="14">
    <source>
        <dbReference type="EMBL" id="QDU39269.1"/>
    </source>
</evidence>
<proteinExistence type="inferred from homology"/>
<feature type="binding site" evidence="12">
    <location>
        <position position="201"/>
    </location>
    <ligand>
        <name>[4Fe-4S] cluster</name>
        <dbReference type="ChEBI" id="CHEBI:49883"/>
    </ligand>
</feature>
<keyword evidence="5 12" id="KW-0378">Hydrolase</keyword>
<reference evidence="14 15" key="1">
    <citation type="submission" date="2019-02" db="EMBL/GenBank/DDBJ databases">
        <title>Deep-cultivation of Planctomycetes and their phenomic and genomic characterization uncovers novel biology.</title>
        <authorList>
            <person name="Wiegand S."/>
            <person name="Jogler M."/>
            <person name="Boedeker C."/>
            <person name="Pinto D."/>
            <person name="Vollmers J."/>
            <person name="Rivas-Marin E."/>
            <person name="Kohn T."/>
            <person name="Peeters S.H."/>
            <person name="Heuer A."/>
            <person name="Rast P."/>
            <person name="Oberbeckmann S."/>
            <person name="Bunk B."/>
            <person name="Jeske O."/>
            <person name="Meyerdierks A."/>
            <person name="Storesund J.E."/>
            <person name="Kallscheuer N."/>
            <person name="Luecker S."/>
            <person name="Lage O.M."/>
            <person name="Pohl T."/>
            <person name="Merkel B.J."/>
            <person name="Hornburger P."/>
            <person name="Mueller R.-W."/>
            <person name="Bruemmer F."/>
            <person name="Labrenz M."/>
            <person name="Spormann A.M."/>
            <person name="Op den Camp H."/>
            <person name="Overmann J."/>
            <person name="Amann R."/>
            <person name="Jetten M.S.M."/>
            <person name="Mascher T."/>
            <person name="Medema M.H."/>
            <person name="Devos D.P."/>
            <person name="Kaster A.-K."/>
            <person name="Ovreas L."/>
            <person name="Rohde M."/>
            <person name="Galperin M.Y."/>
            <person name="Jogler C."/>
        </authorList>
    </citation>
    <scope>NUCLEOTIDE SEQUENCE [LARGE SCALE GENOMIC DNA]</scope>
    <source>
        <strain evidence="14 15">Mal4</strain>
    </source>
</reference>
<dbReference type="Pfam" id="PF00730">
    <property type="entry name" value="HhH-GPD"/>
    <property type="match status" value="1"/>
</dbReference>
<evidence type="ECO:0000256" key="2">
    <source>
        <dbReference type="ARBA" id="ARBA00022485"/>
    </source>
</evidence>
<dbReference type="PROSITE" id="PS00764">
    <property type="entry name" value="ENDONUCLEASE_III_1"/>
    <property type="match status" value="1"/>
</dbReference>
<gene>
    <name evidence="14" type="primary">pdg</name>
    <name evidence="12" type="synonym">nth</name>
    <name evidence="14" type="ORF">Mal4_36080</name>
</gene>
<evidence type="ECO:0000256" key="3">
    <source>
        <dbReference type="ARBA" id="ARBA00022723"/>
    </source>
</evidence>
<evidence type="ECO:0000313" key="15">
    <source>
        <dbReference type="Proteomes" id="UP000320496"/>
    </source>
</evidence>
<evidence type="ECO:0000256" key="9">
    <source>
        <dbReference type="ARBA" id="ARBA00023204"/>
    </source>
</evidence>
<dbReference type="InterPro" id="IPR003651">
    <property type="entry name" value="Endonuclease3_FeS-loop_motif"/>
</dbReference>
<evidence type="ECO:0000256" key="4">
    <source>
        <dbReference type="ARBA" id="ARBA00022763"/>
    </source>
</evidence>
<evidence type="ECO:0000256" key="5">
    <source>
        <dbReference type="ARBA" id="ARBA00022801"/>
    </source>
</evidence>
<evidence type="ECO:0000256" key="6">
    <source>
        <dbReference type="ARBA" id="ARBA00023004"/>
    </source>
</evidence>
<dbReference type="InterPro" id="IPR000445">
    <property type="entry name" value="HhH_motif"/>
</dbReference>
<keyword evidence="7 12" id="KW-0411">Iron-sulfur</keyword>
<keyword evidence="3 12" id="KW-0479">Metal-binding</keyword>
<keyword evidence="10 12" id="KW-0456">Lyase</keyword>
<dbReference type="SUPFAM" id="SSF48150">
    <property type="entry name" value="DNA-glycosylase"/>
    <property type="match status" value="1"/>
</dbReference>
<dbReference type="FunFam" id="1.10.1670.10:FF:000001">
    <property type="entry name" value="Endonuclease III"/>
    <property type="match status" value="1"/>
</dbReference>
<evidence type="ECO:0000256" key="10">
    <source>
        <dbReference type="ARBA" id="ARBA00023239"/>
    </source>
</evidence>
<comment type="function">
    <text evidence="12">DNA repair enzyme that has both DNA N-glycosylase activity and AP-lyase activity. The DNA N-glycosylase activity releases various damaged pyrimidines from DNA by cleaving the N-glycosidic bond, leaving an AP (apurinic/apyrimidinic) site. The AP-lyase activity cleaves the phosphodiester bond 3' to the AP site by a beta-elimination, leaving a 3'-terminal unsaturated sugar and a product with a terminal 5'-phosphate.</text>
</comment>
<feature type="binding site" evidence="12">
    <location>
        <position position="194"/>
    </location>
    <ligand>
        <name>[4Fe-4S] cluster</name>
        <dbReference type="ChEBI" id="CHEBI:49883"/>
    </ligand>
</feature>
<comment type="similarity">
    <text evidence="1 12">Belongs to the Nth/MutY family.</text>
</comment>
<dbReference type="PROSITE" id="PS01155">
    <property type="entry name" value="ENDONUCLEASE_III_2"/>
    <property type="match status" value="1"/>
</dbReference>
<dbReference type="InterPro" id="IPR023170">
    <property type="entry name" value="HhH_base_excis_C"/>
</dbReference>
<dbReference type="SMART" id="SM00525">
    <property type="entry name" value="FES"/>
    <property type="match status" value="1"/>
</dbReference>
<dbReference type="GO" id="GO:0140078">
    <property type="term" value="F:class I DNA-(apurinic or apyrimidinic site) endonuclease activity"/>
    <property type="evidence" value="ECO:0007669"/>
    <property type="project" value="UniProtKB-EC"/>
</dbReference>
<keyword evidence="2 12" id="KW-0004">4Fe-4S</keyword>
<comment type="cofactor">
    <cofactor evidence="12">
        <name>[4Fe-4S] cluster</name>
        <dbReference type="ChEBI" id="CHEBI:49883"/>
    </cofactor>
    <text evidence="12">Binds 1 [4Fe-4S] cluster.</text>
</comment>
<comment type="catalytic activity">
    <reaction evidence="12">
        <text>2'-deoxyribonucleotide-(2'-deoxyribose 5'-phosphate)-2'-deoxyribonucleotide-DNA = a 3'-end 2'-deoxyribonucleotide-(2,3-dehydro-2,3-deoxyribose 5'-phosphate)-DNA + a 5'-end 5'-phospho-2'-deoxyribonucleoside-DNA + H(+)</text>
        <dbReference type="Rhea" id="RHEA:66592"/>
        <dbReference type="Rhea" id="RHEA-COMP:13180"/>
        <dbReference type="Rhea" id="RHEA-COMP:16897"/>
        <dbReference type="Rhea" id="RHEA-COMP:17067"/>
        <dbReference type="ChEBI" id="CHEBI:15378"/>
        <dbReference type="ChEBI" id="CHEBI:136412"/>
        <dbReference type="ChEBI" id="CHEBI:157695"/>
        <dbReference type="ChEBI" id="CHEBI:167181"/>
        <dbReference type="EC" id="4.2.99.18"/>
    </reaction>
</comment>
<dbReference type="InterPro" id="IPR003265">
    <property type="entry name" value="HhH-GPD_domain"/>
</dbReference>
<dbReference type="KEGG" id="mri:Mal4_36080"/>
<dbReference type="GO" id="GO:0019104">
    <property type="term" value="F:DNA N-glycosylase activity"/>
    <property type="evidence" value="ECO:0007669"/>
    <property type="project" value="UniProtKB-UniRule"/>
</dbReference>
<feature type="binding site" evidence="12">
    <location>
        <position position="204"/>
    </location>
    <ligand>
        <name>[4Fe-4S] cluster</name>
        <dbReference type="ChEBI" id="CHEBI:49883"/>
    </ligand>
</feature>
<dbReference type="Gene3D" id="1.10.340.30">
    <property type="entry name" value="Hypothetical protein, domain 2"/>
    <property type="match status" value="1"/>
</dbReference>
<dbReference type="GO" id="GO:0051539">
    <property type="term" value="F:4 iron, 4 sulfur cluster binding"/>
    <property type="evidence" value="ECO:0007669"/>
    <property type="project" value="UniProtKB-UniRule"/>
</dbReference>
<dbReference type="RefSeq" id="WP_145370473.1">
    <property type="nucleotide sequence ID" value="NZ_CP036275.1"/>
</dbReference>
<dbReference type="Pfam" id="PF00633">
    <property type="entry name" value="HHH"/>
    <property type="match status" value="1"/>
</dbReference>
<dbReference type="FunFam" id="1.10.340.30:FF:000001">
    <property type="entry name" value="Endonuclease III"/>
    <property type="match status" value="1"/>
</dbReference>
<keyword evidence="8 12" id="KW-0238">DNA-binding</keyword>
<organism evidence="14 15">
    <name type="scientific">Maioricimonas rarisocia</name>
    <dbReference type="NCBI Taxonomy" id="2528026"/>
    <lineage>
        <taxon>Bacteria</taxon>
        <taxon>Pseudomonadati</taxon>
        <taxon>Planctomycetota</taxon>
        <taxon>Planctomycetia</taxon>
        <taxon>Planctomycetales</taxon>
        <taxon>Planctomycetaceae</taxon>
        <taxon>Maioricimonas</taxon>
    </lineage>
</organism>
<keyword evidence="6 12" id="KW-0408">Iron</keyword>
<name>A0A517ZA36_9PLAN</name>
<dbReference type="EC" id="4.2.99.18" evidence="12"/>
<feature type="binding site" evidence="12">
    <location>
        <position position="210"/>
    </location>
    <ligand>
        <name>[4Fe-4S] cluster</name>
        <dbReference type="ChEBI" id="CHEBI:49883"/>
    </ligand>
</feature>
<evidence type="ECO:0000256" key="7">
    <source>
        <dbReference type="ARBA" id="ARBA00023014"/>
    </source>
</evidence>
<sequence length="220" mass="24609">MAESADALKQRVRKIVRRLKKTYPDAECALIHESPFQLLVATILSAQCTDERVNSVTPTLFERFPTPQDLADATQEEVEEIVRPLGFFRSKATNIRGMAQGLVDRHHGELPRTLEELVALPGVGRKTANVLLGTAFGIASGVVVDTHVRRISNLLGLTASKNPDIIERELMQILPKKEWVNYSHRLIHHGRQICIARRPRCTECPLLDVCPRVGLPALEK</sequence>
<dbReference type="PIRSF" id="PIRSF001435">
    <property type="entry name" value="Nth"/>
    <property type="match status" value="1"/>
</dbReference>
<keyword evidence="9 12" id="KW-0234">DNA repair</keyword>